<sequence length="141" mass="14849">MKLTFAIVCPLALAASTPLPEPSSIATHPSTVNIRLIGAANHYSPGNAQAPTTSRGHMIRAPIGTAIDMAESVIEVEIVSIDAGVSLSQQAVTRDDSHVVCTAWMKPAGESHEFATGDRQVRLHGGTPGLLARLLCEKRES</sequence>
<evidence type="ECO:0000313" key="2">
    <source>
        <dbReference type="Proteomes" id="UP000002668"/>
    </source>
</evidence>
<evidence type="ECO:0000313" key="1">
    <source>
        <dbReference type="EMBL" id="CBX99392.1"/>
    </source>
</evidence>
<name>E5A6Z7_LEPMJ</name>
<dbReference type="VEuPathDB" id="FungiDB:LEMA_P086310.1"/>
<organism evidence="1 2">
    <name type="scientific">Leptosphaeria maculans (strain JN3 / isolate v23.1.3 / race Av1-4-5-6-7-8)</name>
    <name type="common">Blackleg fungus</name>
    <name type="synonym">Phoma lingam</name>
    <dbReference type="NCBI Taxonomy" id="985895"/>
    <lineage>
        <taxon>Eukaryota</taxon>
        <taxon>Fungi</taxon>
        <taxon>Dikarya</taxon>
        <taxon>Ascomycota</taxon>
        <taxon>Pezizomycotina</taxon>
        <taxon>Dothideomycetes</taxon>
        <taxon>Pleosporomycetidae</taxon>
        <taxon>Pleosporales</taxon>
        <taxon>Pleosporineae</taxon>
        <taxon>Leptosphaeriaceae</taxon>
        <taxon>Plenodomus</taxon>
        <taxon>Plenodomus lingam/Leptosphaeria maculans species complex</taxon>
    </lineage>
</organism>
<dbReference type="InParanoid" id="E5A6Z7"/>
<accession>E5A6Z7</accession>
<dbReference type="AlphaFoldDB" id="E5A6Z7"/>
<keyword evidence="2" id="KW-1185">Reference proteome</keyword>
<gene>
    <name evidence="1" type="ORF">LEMA_P086310.1</name>
</gene>
<dbReference type="RefSeq" id="XP_003842871.1">
    <property type="nucleotide sequence ID" value="XM_003842823.1"/>
</dbReference>
<dbReference type="OMA" id="HYTIGSA"/>
<protein>
    <submittedName>
        <fullName evidence="1">Uncharacterized protein</fullName>
    </submittedName>
</protein>
<reference evidence="2" key="1">
    <citation type="journal article" date="2011" name="Nat. Commun.">
        <title>Effector diversification within compartments of the Leptosphaeria maculans genome affected by Repeat-Induced Point mutations.</title>
        <authorList>
            <person name="Rouxel T."/>
            <person name="Grandaubert J."/>
            <person name="Hane J.K."/>
            <person name="Hoede C."/>
            <person name="van de Wouw A.P."/>
            <person name="Couloux A."/>
            <person name="Dominguez V."/>
            <person name="Anthouard V."/>
            <person name="Bally P."/>
            <person name="Bourras S."/>
            <person name="Cozijnsen A.J."/>
            <person name="Ciuffetti L.M."/>
            <person name="Degrave A."/>
            <person name="Dilmaghani A."/>
            <person name="Duret L."/>
            <person name="Fudal I."/>
            <person name="Goodwin S.B."/>
            <person name="Gout L."/>
            <person name="Glaser N."/>
            <person name="Linglin J."/>
            <person name="Kema G.H.J."/>
            <person name="Lapalu N."/>
            <person name="Lawrence C.B."/>
            <person name="May K."/>
            <person name="Meyer M."/>
            <person name="Ollivier B."/>
            <person name="Poulain J."/>
            <person name="Schoch C.L."/>
            <person name="Simon A."/>
            <person name="Spatafora J.W."/>
            <person name="Stachowiak A."/>
            <person name="Turgeon B.G."/>
            <person name="Tyler B.M."/>
            <person name="Vincent D."/>
            <person name="Weissenbach J."/>
            <person name="Amselem J."/>
            <person name="Quesneville H."/>
            <person name="Oliver R.P."/>
            <person name="Wincker P."/>
            <person name="Balesdent M.-H."/>
            <person name="Howlett B.J."/>
        </authorList>
    </citation>
    <scope>NUCLEOTIDE SEQUENCE [LARGE SCALE GENOMIC DNA]</scope>
    <source>
        <strain evidence="2">JN3 / isolate v23.1.3 / race Av1-4-5-6-7-8</strain>
    </source>
</reference>
<dbReference type="HOGENOM" id="CLU_1825634_0_0_1"/>
<dbReference type="GeneID" id="13288946"/>
<proteinExistence type="predicted"/>
<dbReference type="EMBL" id="FP929135">
    <property type="protein sequence ID" value="CBX99392.1"/>
    <property type="molecule type" value="Genomic_DNA"/>
</dbReference>
<dbReference type="Proteomes" id="UP000002668">
    <property type="component" value="Genome"/>
</dbReference>